<keyword evidence="6" id="KW-1185">Reference proteome</keyword>
<accession>A0A8J3L938</accession>
<dbReference type="InterPro" id="IPR012223">
    <property type="entry name" value="TEII"/>
</dbReference>
<proteinExistence type="inferred from homology"/>
<evidence type="ECO:0000313" key="6">
    <source>
        <dbReference type="Proteomes" id="UP000660339"/>
    </source>
</evidence>
<dbReference type="PANTHER" id="PTHR11487:SF0">
    <property type="entry name" value="S-ACYL FATTY ACID SYNTHASE THIOESTERASE, MEDIUM CHAIN"/>
    <property type="match status" value="1"/>
</dbReference>
<evidence type="ECO:0000256" key="3">
    <source>
        <dbReference type="SAM" id="MobiDB-lite"/>
    </source>
</evidence>
<gene>
    <name evidence="5" type="ORF">Cme02nite_49750</name>
</gene>
<dbReference type="PANTHER" id="PTHR11487">
    <property type="entry name" value="THIOESTERASE"/>
    <property type="match status" value="1"/>
</dbReference>
<dbReference type="AlphaFoldDB" id="A0A8J3L938"/>
<sequence>MDTTSAGAMGHAMTGPPDGRWLRRFRDSDDGETKVICFPHAGAVAGEYRTWPEGLPPDIGVMAVRYPGREERFDDPIPPRLEALADDIAGALGELARQPVVLFGHCFGATVAHEVALRLQEQGSPPAALCVSGTRPPHALAGRSTVPSTDEDIIAHVRTLDANRAAAFADPMLREAVLPAVRGDYHLVGGYSGGSRPPLACPIYAYAGDEDPELAPEEMRGWADMTRGGFRFRVLPGGHFFLKSAEPALLADMRNVLDAVRTGTTVA</sequence>
<dbReference type="Gene3D" id="3.40.50.1820">
    <property type="entry name" value="alpha/beta hydrolase"/>
    <property type="match status" value="1"/>
</dbReference>
<dbReference type="Proteomes" id="UP000660339">
    <property type="component" value="Unassembled WGS sequence"/>
</dbReference>
<evidence type="ECO:0000259" key="4">
    <source>
        <dbReference type="SMART" id="SM00824"/>
    </source>
</evidence>
<evidence type="ECO:0000256" key="2">
    <source>
        <dbReference type="ARBA" id="ARBA00022801"/>
    </source>
</evidence>
<comment type="similarity">
    <text evidence="1">Belongs to the thioesterase family.</text>
</comment>
<dbReference type="Pfam" id="PF00975">
    <property type="entry name" value="Thioesterase"/>
    <property type="match status" value="1"/>
</dbReference>
<dbReference type="InterPro" id="IPR029058">
    <property type="entry name" value="AB_hydrolase_fold"/>
</dbReference>
<dbReference type="GO" id="GO:0008610">
    <property type="term" value="P:lipid biosynthetic process"/>
    <property type="evidence" value="ECO:0007669"/>
    <property type="project" value="TreeGrafter"/>
</dbReference>
<comment type="caution">
    <text evidence="5">The sequence shown here is derived from an EMBL/GenBank/DDBJ whole genome shotgun (WGS) entry which is preliminary data.</text>
</comment>
<evidence type="ECO:0000256" key="1">
    <source>
        <dbReference type="ARBA" id="ARBA00007169"/>
    </source>
</evidence>
<protein>
    <submittedName>
        <fullName evidence="5">Thioesterase</fullName>
    </submittedName>
</protein>
<dbReference type="SUPFAM" id="SSF53474">
    <property type="entry name" value="alpha/beta-Hydrolases"/>
    <property type="match status" value="1"/>
</dbReference>
<organism evidence="5 6">
    <name type="scientific">Catellatospora methionotrophica</name>
    <dbReference type="NCBI Taxonomy" id="121620"/>
    <lineage>
        <taxon>Bacteria</taxon>
        <taxon>Bacillati</taxon>
        <taxon>Actinomycetota</taxon>
        <taxon>Actinomycetes</taxon>
        <taxon>Micromonosporales</taxon>
        <taxon>Micromonosporaceae</taxon>
        <taxon>Catellatospora</taxon>
    </lineage>
</organism>
<dbReference type="GO" id="GO:0016787">
    <property type="term" value="F:hydrolase activity"/>
    <property type="evidence" value="ECO:0007669"/>
    <property type="project" value="UniProtKB-KW"/>
</dbReference>
<dbReference type="InterPro" id="IPR001031">
    <property type="entry name" value="Thioesterase"/>
</dbReference>
<dbReference type="EMBL" id="BONJ01000028">
    <property type="protein sequence ID" value="GIG16643.1"/>
    <property type="molecule type" value="Genomic_DNA"/>
</dbReference>
<feature type="region of interest" description="Disordered" evidence="3">
    <location>
        <begin position="1"/>
        <end position="21"/>
    </location>
</feature>
<dbReference type="RefSeq" id="WP_240935347.1">
    <property type="nucleotide sequence ID" value="NZ_JAAOTJ010000001.1"/>
</dbReference>
<feature type="domain" description="Thioesterase TesA-like" evidence="4">
    <location>
        <begin position="36"/>
        <end position="257"/>
    </location>
</feature>
<evidence type="ECO:0000313" key="5">
    <source>
        <dbReference type="EMBL" id="GIG16643.1"/>
    </source>
</evidence>
<dbReference type="InterPro" id="IPR020802">
    <property type="entry name" value="TesA-like"/>
</dbReference>
<name>A0A8J3L938_9ACTN</name>
<dbReference type="SMART" id="SM00824">
    <property type="entry name" value="PKS_TE"/>
    <property type="match status" value="1"/>
</dbReference>
<keyword evidence="2" id="KW-0378">Hydrolase</keyword>
<reference evidence="5" key="1">
    <citation type="submission" date="2021-01" db="EMBL/GenBank/DDBJ databases">
        <title>Whole genome shotgun sequence of Catellatospora methionotrophica NBRC 14553.</title>
        <authorList>
            <person name="Komaki H."/>
            <person name="Tamura T."/>
        </authorList>
    </citation>
    <scope>NUCLEOTIDE SEQUENCE</scope>
    <source>
        <strain evidence="5">NBRC 14553</strain>
    </source>
</reference>